<dbReference type="AlphaFoldDB" id="A0A1X7VFK2"/>
<accession>A0A1X7VFK2</accession>
<evidence type="ECO:0000313" key="1">
    <source>
        <dbReference type="EnsemblMetazoa" id="Aqu2.1.39085_001"/>
    </source>
</evidence>
<protein>
    <submittedName>
        <fullName evidence="1">Uncharacterized protein</fullName>
    </submittedName>
</protein>
<sequence length="71" mass="7810">LYAESMVSGEKSYTPAGIIHAPRKLVCLCWVKKAYELVTREVIIKSFEVCSISASVDGEKTTKSIASKMVK</sequence>
<name>A0A1X7VFK2_AMPQE</name>
<organism evidence="1">
    <name type="scientific">Amphimedon queenslandica</name>
    <name type="common">Sponge</name>
    <dbReference type="NCBI Taxonomy" id="400682"/>
    <lineage>
        <taxon>Eukaryota</taxon>
        <taxon>Metazoa</taxon>
        <taxon>Porifera</taxon>
        <taxon>Demospongiae</taxon>
        <taxon>Heteroscleromorpha</taxon>
        <taxon>Haplosclerida</taxon>
        <taxon>Niphatidae</taxon>
        <taxon>Amphimedon</taxon>
    </lineage>
</organism>
<dbReference type="InParanoid" id="A0A1X7VFK2"/>
<dbReference type="EnsemblMetazoa" id="Aqu2.1.39085_001">
    <property type="protein sequence ID" value="Aqu2.1.39085_001"/>
    <property type="gene ID" value="Aqu2.1.39085"/>
</dbReference>
<reference evidence="1" key="1">
    <citation type="submission" date="2017-05" db="UniProtKB">
        <authorList>
            <consortium name="EnsemblMetazoa"/>
        </authorList>
    </citation>
    <scope>IDENTIFICATION</scope>
</reference>
<proteinExistence type="predicted"/>